<organism evidence="1 2">
    <name type="scientific">Solanum commersonii</name>
    <name type="common">Commerson's wild potato</name>
    <name type="synonym">Commerson's nightshade</name>
    <dbReference type="NCBI Taxonomy" id="4109"/>
    <lineage>
        <taxon>Eukaryota</taxon>
        <taxon>Viridiplantae</taxon>
        <taxon>Streptophyta</taxon>
        <taxon>Embryophyta</taxon>
        <taxon>Tracheophyta</taxon>
        <taxon>Spermatophyta</taxon>
        <taxon>Magnoliopsida</taxon>
        <taxon>eudicotyledons</taxon>
        <taxon>Gunneridae</taxon>
        <taxon>Pentapetalae</taxon>
        <taxon>asterids</taxon>
        <taxon>lamiids</taxon>
        <taxon>Solanales</taxon>
        <taxon>Solanaceae</taxon>
        <taxon>Solanoideae</taxon>
        <taxon>Solaneae</taxon>
        <taxon>Solanum</taxon>
    </lineage>
</organism>
<dbReference type="EMBL" id="JACXVP010000002">
    <property type="protein sequence ID" value="KAG5626682.1"/>
    <property type="molecule type" value="Genomic_DNA"/>
</dbReference>
<accession>A0A9J6AR64</accession>
<dbReference type="Proteomes" id="UP000824120">
    <property type="component" value="Chromosome 2"/>
</dbReference>
<sequence>MAYETSTSYSLKPWTRMHLLSTSIASTLLVSWGFPHLCSAKYMDFIGASWMKRLASRVLCDKKNNQELSCSNDASWGDADVEMNRRCSDALARRYERLDIVGMRIGIEGRRLVANEVLLFSRFRVGDIAKLLLIDRHDSVNRSICQRKRRFCGCQLMAEVCVTSVQKQTFSSIMLFIYNSRAVPFFSSRPIITLQSAQ</sequence>
<evidence type="ECO:0000313" key="2">
    <source>
        <dbReference type="Proteomes" id="UP000824120"/>
    </source>
</evidence>
<reference evidence="1 2" key="1">
    <citation type="submission" date="2020-09" db="EMBL/GenBank/DDBJ databases">
        <title>De no assembly of potato wild relative species, Solanum commersonii.</title>
        <authorList>
            <person name="Cho K."/>
        </authorList>
    </citation>
    <scope>NUCLEOTIDE SEQUENCE [LARGE SCALE GENOMIC DNA]</scope>
    <source>
        <strain evidence="1">LZ3.2</strain>
        <tissue evidence="1">Leaf</tissue>
    </source>
</reference>
<keyword evidence="2" id="KW-1185">Reference proteome</keyword>
<comment type="caution">
    <text evidence="1">The sequence shown here is derived from an EMBL/GenBank/DDBJ whole genome shotgun (WGS) entry which is preliminary data.</text>
</comment>
<dbReference type="AlphaFoldDB" id="A0A9J6AR64"/>
<gene>
    <name evidence="1" type="ORF">H5410_011900</name>
</gene>
<protein>
    <submittedName>
        <fullName evidence="1">Uncharacterized protein</fullName>
    </submittedName>
</protein>
<name>A0A9J6AR64_SOLCO</name>
<evidence type="ECO:0000313" key="1">
    <source>
        <dbReference type="EMBL" id="KAG5626682.1"/>
    </source>
</evidence>
<proteinExistence type="predicted"/>